<reference evidence="1" key="1">
    <citation type="submission" date="2022-08" db="EMBL/GenBank/DDBJ databases">
        <authorList>
            <consortium name="DOE Joint Genome Institute"/>
            <person name="Min B."/>
            <person name="Riley R."/>
            <person name="Sierra-Patev S."/>
            <person name="Naranjo-Ortiz M."/>
            <person name="Looney B."/>
            <person name="Konkel Z."/>
            <person name="Slot J.C."/>
            <person name="Sakamoto Y."/>
            <person name="Steenwyk J.L."/>
            <person name="Rokas A."/>
            <person name="Carro J."/>
            <person name="Camarero S."/>
            <person name="Ferreira P."/>
            <person name="Molpeceres G."/>
            <person name="Ruiz-Duenas F.J."/>
            <person name="Serrano A."/>
            <person name="Henrissat B."/>
            <person name="Drula E."/>
            <person name="Hughes K.W."/>
            <person name="Mata J.L."/>
            <person name="Ishikawa N.K."/>
            <person name="Vargas-Isla R."/>
            <person name="Ushijima S."/>
            <person name="Smith C.A."/>
            <person name="Ahrendt S."/>
            <person name="Andreopoulos W."/>
            <person name="He G."/>
            <person name="Labutti K."/>
            <person name="Lipzen A."/>
            <person name="Ng V."/>
            <person name="Sandor L."/>
            <person name="Barry K."/>
            <person name="Martinez A.T."/>
            <person name="Xiao Y."/>
            <person name="Gibbons J.G."/>
            <person name="Terashima K."/>
            <person name="Hibbett D.S."/>
            <person name="Grigoriev I.V."/>
        </authorList>
    </citation>
    <scope>NUCLEOTIDE SEQUENCE</scope>
    <source>
        <strain evidence="1">TFB9207</strain>
    </source>
</reference>
<accession>A0AA38UAS4</accession>
<name>A0AA38UAS4_9AGAR</name>
<evidence type="ECO:0000313" key="2">
    <source>
        <dbReference type="Proteomes" id="UP001163846"/>
    </source>
</evidence>
<dbReference type="Proteomes" id="UP001163846">
    <property type="component" value="Unassembled WGS sequence"/>
</dbReference>
<evidence type="ECO:0000313" key="1">
    <source>
        <dbReference type="EMBL" id="KAJ3832127.1"/>
    </source>
</evidence>
<organism evidence="1 2">
    <name type="scientific">Lentinula raphanica</name>
    <dbReference type="NCBI Taxonomy" id="153919"/>
    <lineage>
        <taxon>Eukaryota</taxon>
        <taxon>Fungi</taxon>
        <taxon>Dikarya</taxon>
        <taxon>Basidiomycota</taxon>
        <taxon>Agaricomycotina</taxon>
        <taxon>Agaricomycetes</taxon>
        <taxon>Agaricomycetidae</taxon>
        <taxon>Agaricales</taxon>
        <taxon>Marasmiineae</taxon>
        <taxon>Omphalotaceae</taxon>
        <taxon>Lentinula</taxon>
    </lineage>
</organism>
<dbReference type="AlphaFoldDB" id="A0AA38UAS4"/>
<comment type="caution">
    <text evidence="1">The sequence shown here is derived from an EMBL/GenBank/DDBJ whole genome shotgun (WGS) entry which is preliminary data.</text>
</comment>
<dbReference type="EMBL" id="MU807068">
    <property type="protein sequence ID" value="KAJ3832127.1"/>
    <property type="molecule type" value="Genomic_DNA"/>
</dbReference>
<protein>
    <submittedName>
        <fullName evidence="1">Uncharacterized protein</fullName>
    </submittedName>
</protein>
<keyword evidence="2" id="KW-1185">Reference proteome</keyword>
<gene>
    <name evidence="1" type="ORF">F5878DRAFT_666847</name>
</gene>
<sequence length="281" mass="32185">MLDVEVPRMRVHPTGIYLSKSAFRYFFEATEEDVRYTYNPQGIAPRGPGVRPAHNRSIRTPTFVATGDTNEVLFDFASRGHFLPPPVEDDGSDVEEPEEGVANLSISGDINSTVTQMWGQFLIDIVLKSPGPKRNAEPPYLTLTFPERQAVKEDLYMNLRLSDMWRMCRWKIATVQERLTAFGHLFPIKGHQTPASAQNYTQCTYYRTWKDICNRADENTVNAIRQQLQKKVLKLNWIPYACSDKMWTTKQRNTGFERFPEGADGPAPHILCRAKPLWGNE</sequence>
<proteinExistence type="predicted"/>